<dbReference type="InterPro" id="IPR016181">
    <property type="entry name" value="Acyl_CoA_acyltransferase"/>
</dbReference>
<dbReference type="InterPro" id="IPR000182">
    <property type="entry name" value="GNAT_dom"/>
</dbReference>
<dbReference type="EMBL" id="JAPNTZ010000014">
    <property type="protein sequence ID" value="MCY1143292.1"/>
    <property type="molecule type" value="Genomic_DNA"/>
</dbReference>
<dbReference type="Proteomes" id="UP001151002">
    <property type="component" value="Unassembled WGS sequence"/>
</dbReference>
<accession>A0ABT4BBB2</accession>
<proteinExistence type="predicted"/>
<dbReference type="SUPFAM" id="SSF55729">
    <property type="entry name" value="Acyl-CoA N-acyltransferases (Nat)"/>
    <property type="match status" value="1"/>
</dbReference>
<evidence type="ECO:0000313" key="3">
    <source>
        <dbReference type="Proteomes" id="UP001151002"/>
    </source>
</evidence>
<comment type="caution">
    <text evidence="2">The sequence shown here is derived from an EMBL/GenBank/DDBJ whole genome shotgun (WGS) entry which is preliminary data.</text>
</comment>
<dbReference type="Gene3D" id="3.40.630.30">
    <property type="match status" value="1"/>
</dbReference>
<feature type="domain" description="N-acetyltransferase" evidence="1">
    <location>
        <begin position="118"/>
        <end position="256"/>
    </location>
</feature>
<organism evidence="2 3">
    <name type="scientific">Paractinoplanes pyxinae</name>
    <dbReference type="NCBI Taxonomy" id="2997416"/>
    <lineage>
        <taxon>Bacteria</taxon>
        <taxon>Bacillati</taxon>
        <taxon>Actinomycetota</taxon>
        <taxon>Actinomycetes</taxon>
        <taxon>Micromonosporales</taxon>
        <taxon>Micromonosporaceae</taxon>
        <taxon>Paractinoplanes</taxon>
    </lineage>
</organism>
<protein>
    <recommendedName>
        <fullName evidence="1">N-acetyltransferase domain-containing protein</fullName>
    </recommendedName>
</protein>
<dbReference type="PROSITE" id="PS51186">
    <property type="entry name" value="GNAT"/>
    <property type="match status" value="1"/>
</dbReference>
<dbReference type="RefSeq" id="WP_267567817.1">
    <property type="nucleotide sequence ID" value="NZ_JAPNTZ010000014.1"/>
</dbReference>
<sequence length="256" mass="27531">MESRDQLVSVWGRLGAEPSGGDGVDYLWAGSPFGLANAITLSAQDIPAEDLSEQLVRAAAFLREQSEGGYLWIFDDLLSPRARQELDERAAATGLEIAFTGYGMDGETTVDQPHHPDLEFRRVETEDDLRTYGEINALAYDAPASVGQQAFTGSPLLLDDAYAVIGYRDGRPVTCAAAVSSGDVLVVAFVATLAEESRRGYGEAVTRQAIFGAGPHRRVLAHSTAEGRPVLERIGLRATSTIRFLQPTFALDDLGA</sequence>
<evidence type="ECO:0000313" key="2">
    <source>
        <dbReference type="EMBL" id="MCY1143292.1"/>
    </source>
</evidence>
<evidence type="ECO:0000259" key="1">
    <source>
        <dbReference type="PROSITE" id="PS51186"/>
    </source>
</evidence>
<name>A0ABT4BBB2_9ACTN</name>
<keyword evidence="3" id="KW-1185">Reference proteome</keyword>
<reference evidence="2" key="1">
    <citation type="submission" date="2022-11" db="EMBL/GenBank/DDBJ databases">
        <authorList>
            <person name="Somphong A."/>
            <person name="Phongsopitanun W."/>
        </authorList>
    </citation>
    <scope>NUCLEOTIDE SEQUENCE</scope>
    <source>
        <strain evidence="2">Pm04-4</strain>
    </source>
</reference>
<gene>
    <name evidence="2" type="ORF">OWR29_35300</name>
</gene>